<gene>
    <name evidence="2" type="ORF">LCGC14_0647180</name>
</gene>
<dbReference type="InterPro" id="IPR051916">
    <property type="entry name" value="GPI-anchor_lipid_remodeler"/>
</dbReference>
<dbReference type="GO" id="GO:0006506">
    <property type="term" value="P:GPI anchor biosynthetic process"/>
    <property type="evidence" value="ECO:0007669"/>
    <property type="project" value="TreeGrafter"/>
</dbReference>
<sequence length="269" mass="31275">MFIKKPFHRTAAQDWTSSFMAKNQLRILTYNLHKGFNTSNRQFTLHPMRDALIQTDADIMLLQEIQGEHSKHGLTHATWPEGLHSEFLAKDVWPHHAYGKNAVYEVGHHGNAILSKYPLIRWENINVSPFAWASRSLLHGEVELPWASEQLHIICIHLGLTGIERRKQFNLLCDRIQEHVPNNAPLVVAGDFNDWRGQAEKHLAQRLNLKEAYRTLHNRYARTFPSWLPMLKMDRIYYRGMEPTLCGRPPHSAWNHLSDHAPLIASFEF</sequence>
<dbReference type="GO" id="GO:0005783">
    <property type="term" value="C:endoplasmic reticulum"/>
    <property type="evidence" value="ECO:0007669"/>
    <property type="project" value="TreeGrafter"/>
</dbReference>
<dbReference type="GO" id="GO:0003824">
    <property type="term" value="F:catalytic activity"/>
    <property type="evidence" value="ECO:0007669"/>
    <property type="project" value="InterPro"/>
</dbReference>
<evidence type="ECO:0000313" key="2">
    <source>
        <dbReference type="EMBL" id="KKN49009.1"/>
    </source>
</evidence>
<proteinExistence type="predicted"/>
<dbReference type="Pfam" id="PF03372">
    <property type="entry name" value="Exo_endo_phos"/>
    <property type="match status" value="1"/>
</dbReference>
<evidence type="ECO:0000259" key="1">
    <source>
        <dbReference type="Pfam" id="PF03372"/>
    </source>
</evidence>
<dbReference type="AlphaFoldDB" id="A0A0F9R2M8"/>
<dbReference type="SUPFAM" id="SSF56219">
    <property type="entry name" value="DNase I-like"/>
    <property type="match status" value="1"/>
</dbReference>
<protein>
    <recommendedName>
        <fullName evidence="1">Endonuclease/exonuclease/phosphatase domain-containing protein</fullName>
    </recommendedName>
</protein>
<dbReference type="InterPro" id="IPR036691">
    <property type="entry name" value="Endo/exonu/phosph_ase_sf"/>
</dbReference>
<dbReference type="GO" id="GO:0016020">
    <property type="term" value="C:membrane"/>
    <property type="evidence" value="ECO:0007669"/>
    <property type="project" value="GOC"/>
</dbReference>
<name>A0A0F9R2M8_9ZZZZ</name>
<dbReference type="Gene3D" id="3.60.10.10">
    <property type="entry name" value="Endonuclease/exonuclease/phosphatase"/>
    <property type="match status" value="1"/>
</dbReference>
<dbReference type="PANTHER" id="PTHR14859:SF1">
    <property type="entry name" value="PGAP2-INTERACTING PROTEIN"/>
    <property type="match status" value="1"/>
</dbReference>
<organism evidence="2">
    <name type="scientific">marine sediment metagenome</name>
    <dbReference type="NCBI Taxonomy" id="412755"/>
    <lineage>
        <taxon>unclassified sequences</taxon>
        <taxon>metagenomes</taxon>
        <taxon>ecological metagenomes</taxon>
    </lineage>
</organism>
<dbReference type="EMBL" id="LAZR01001191">
    <property type="protein sequence ID" value="KKN49009.1"/>
    <property type="molecule type" value="Genomic_DNA"/>
</dbReference>
<comment type="caution">
    <text evidence="2">The sequence shown here is derived from an EMBL/GenBank/DDBJ whole genome shotgun (WGS) entry which is preliminary data.</text>
</comment>
<dbReference type="InterPro" id="IPR005135">
    <property type="entry name" value="Endo/exonuclease/phosphatase"/>
</dbReference>
<accession>A0A0F9R2M8</accession>
<reference evidence="2" key="1">
    <citation type="journal article" date="2015" name="Nature">
        <title>Complex archaea that bridge the gap between prokaryotes and eukaryotes.</title>
        <authorList>
            <person name="Spang A."/>
            <person name="Saw J.H."/>
            <person name="Jorgensen S.L."/>
            <person name="Zaremba-Niedzwiedzka K."/>
            <person name="Martijn J."/>
            <person name="Lind A.E."/>
            <person name="van Eijk R."/>
            <person name="Schleper C."/>
            <person name="Guy L."/>
            <person name="Ettema T.J."/>
        </authorList>
    </citation>
    <scope>NUCLEOTIDE SEQUENCE</scope>
</reference>
<dbReference type="PANTHER" id="PTHR14859">
    <property type="entry name" value="CALCOFLUOR WHITE HYPERSENSITIVE PROTEIN PRECURSOR"/>
    <property type="match status" value="1"/>
</dbReference>
<feature type="domain" description="Endonuclease/exonuclease/phosphatase" evidence="1">
    <location>
        <begin position="28"/>
        <end position="260"/>
    </location>
</feature>